<organism evidence="9">
    <name type="scientific">marine metagenome</name>
    <dbReference type="NCBI Taxonomy" id="408172"/>
    <lineage>
        <taxon>unclassified sequences</taxon>
        <taxon>metagenomes</taxon>
        <taxon>ecological metagenomes</taxon>
    </lineage>
</organism>
<feature type="non-terminal residue" evidence="9">
    <location>
        <position position="1"/>
    </location>
</feature>
<dbReference type="InterPro" id="IPR025713">
    <property type="entry name" value="MotB-like_N_dom"/>
</dbReference>
<sequence>QEWIFTYGDLVTLLLCFFILLFASCKYETMKFKSLAASFKPLPAGTPYLNEGKDSIVEQIADRLEESELGDDANINVEEKGVVVSFKASAYFKPDSANLSQKAVKEMSRFSKLVFLLPNRIQIEGHTEKTPSKNWDSTWELAGARASKVARFFIKNGLDPTKITVKSFGSTRPRFREASPTQRNLNNRVEVVVLPE</sequence>
<accession>A0A381NPE1</accession>
<comment type="similarity">
    <text evidence="2">Belongs to the MotB family.</text>
</comment>
<reference evidence="9" key="1">
    <citation type="submission" date="2018-05" db="EMBL/GenBank/DDBJ databases">
        <authorList>
            <person name="Lanie J.A."/>
            <person name="Ng W.-L."/>
            <person name="Kazmierczak K.M."/>
            <person name="Andrzejewski T.M."/>
            <person name="Davidsen T.M."/>
            <person name="Wayne K.J."/>
            <person name="Tettelin H."/>
            <person name="Glass J.I."/>
            <person name="Rusch D."/>
            <person name="Podicherti R."/>
            <person name="Tsui H.-C.T."/>
            <person name="Winkler M.E."/>
        </authorList>
    </citation>
    <scope>NUCLEOTIDE SEQUENCE</scope>
</reference>
<dbReference type="PANTHER" id="PTHR30329:SF21">
    <property type="entry name" value="LIPOPROTEIN YIAD-RELATED"/>
    <property type="match status" value="1"/>
</dbReference>
<dbReference type="SUPFAM" id="SSF103088">
    <property type="entry name" value="OmpA-like"/>
    <property type="match status" value="1"/>
</dbReference>
<dbReference type="PANTHER" id="PTHR30329">
    <property type="entry name" value="STATOR ELEMENT OF FLAGELLAR MOTOR COMPLEX"/>
    <property type="match status" value="1"/>
</dbReference>
<protein>
    <recommendedName>
        <fullName evidence="8">OmpA-like domain-containing protein</fullName>
    </recommendedName>
</protein>
<dbReference type="Pfam" id="PF00691">
    <property type="entry name" value="OmpA"/>
    <property type="match status" value="1"/>
</dbReference>
<dbReference type="InterPro" id="IPR006665">
    <property type="entry name" value="OmpA-like"/>
</dbReference>
<dbReference type="EMBL" id="UINC01000504">
    <property type="protein sequence ID" value="SUZ56492.1"/>
    <property type="molecule type" value="Genomic_DNA"/>
</dbReference>
<dbReference type="InterPro" id="IPR036737">
    <property type="entry name" value="OmpA-like_sf"/>
</dbReference>
<feature type="domain" description="OmpA-like" evidence="8">
    <location>
        <begin position="79"/>
        <end position="196"/>
    </location>
</feature>
<keyword evidence="5 7" id="KW-1133">Transmembrane helix</keyword>
<evidence type="ECO:0000256" key="1">
    <source>
        <dbReference type="ARBA" id="ARBA00004162"/>
    </source>
</evidence>
<dbReference type="InterPro" id="IPR050330">
    <property type="entry name" value="Bact_OuterMem_StrucFunc"/>
</dbReference>
<keyword evidence="3" id="KW-1003">Cell membrane</keyword>
<dbReference type="GO" id="GO:0005886">
    <property type="term" value="C:plasma membrane"/>
    <property type="evidence" value="ECO:0007669"/>
    <property type="project" value="UniProtKB-SubCell"/>
</dbReference>
<comment type="subcellular location">
    <subcellularLocation>
        <location evidence="1">Cell membrane</location>
        <topology evidence="1">Single-pass membrane protein</topology>
    </subcellularLocation>
</comment>
<dbReference type="AlphaFoldDB" id="A0A381NPE1"/>
<keyword evidence="4 7" id="KW-0812">Transmembrane</keyword>
<keyword evidence="6 7" id="KW-0472">Membrane</keyword>
<evidence type="ECO:0000256" key="6">
    <source>
        <dbReference type="ARBA" id="ARBA00023136"/>
    </source>
</evidence>
<evidence type="ECO:0000259" key="8">
    <source>
        <dbReference type="PROSITE" id="PS51123"/>
    </source>
</evidence>
<gene>
    <name evidence="9" type="ORF">METZ01_LOCUS9346</name>
</gene>
<evidence type="ECO:0000256" key="5">
    <source>
        <dbReference type="ARBA" id="ARBA00022989"/>
    </source>
</evidence>
<evidence type="ECO:0000256" key="2">
    <source>
        <dbReference type="ARBA" id="ARBA00008914"/>
    </source>
</evidence>
<dbReference type="CDD" id="cd07185">
    <property type="entry name" value="OmpA_C-like"/>
    <property type="match status" value="1"/>
</dbReference>
<evidence type="ECO:0000256" key="7">
    <source>
        <dbReference type="SAM" id="Phobius"/>
    </source>
</evidence>
<feature type="transmembrane region" description="Helical" evidence="7">
    <location>
        <begin position="6"/>
        <end position="25"/>
    </location>
</feature>
<evidence type="ECO:0000256" key="3">
    <source>
        <dbReference type="ARBA" id="ARBA00022475"/>
    </source>
</evidence>
<evidence type="ECO:0000313" key="9">
    <source>
        <dbReference type="EMBL" id="SUZ56492.1"/>
    </source>
</evidence>
<dbReference type="Pfam" id="PF13677">
    <property type="entry name" value="MotB_plug"/>
    <property type="match status" value="1"/>
</dbReference>
<proteinExistence type="inferred from homology"/>
<dbReference type="PROSITE" id="PS51123">
    <property type="entry name" value="OMPA_2"/>
    <property type="match status" value="1"/>
</dbReference>
<dbReference type="Gene3D" id="3.30.1330.60">
    <property type="entry name" value="OmpA-like domain"/>
    <property type="match status" value="1"/>
</dbReference>
<name>A0A381NPE1_9ZZZZ</name>
<evidence type="ECO:0000256" key="4">
    <source>
        <dbReference type="ARBA" id="ARBA00022692"/>
    </source>
</evidence>